<dbReference type="SUPFAM" id="SSF46785">
    <property type="entry name" value="Winged helix' DNA-binding domain"/>
    <property type="match status" value="1"/>
</dbReference>
<evidence type="ECO:0000313" key="3">
    <source>
        <dbReference type="Proteomes" id="UP000373149"/>
    </source>
</evidence>
<dbReference type="AlphaFoldDB" id="A0A5N8X299"/>
<dbReference type="GO" id="GO:0003700">
    <property type="term" value="F:DNA-binding transcription factor activity"/>
    <property type="evidence" value="ECO:0007669"/>
    <property type="project" value="InterPro"/>
</dbReference>
<dbReference type="SMART" id="SM00347">
    <property type="entry name" value="HTH_MARR"/>
    <property type="match status" value="1"/>
</dbReference>
<dbReference type="PANTHER" id="PTHR33164:SF99">
    <property type="entry name" value="MARR FAMILY REGULATORY PROTEIN"/>
    <property type="match status" value="1"/>
</dbReference>
<sequence>MTRQQQPCKVADVSDRTTAQQRRVWQNFLALNESVRRELARDLWDTSQLSEADFSVLARLAAAPGASMRSTECARALDWDSSRMSHHLRRMEERNLVRRGRGAGADGRAALVTLTDVGLAAYRRALGPHWRSAKSWFLDGIEPERLDQFDAILQGLLDHFQRTQDHASQETS</sequence>
<dbReference type="InterPro" id="IPR036388">
    <property type="entry name" value="WH-like_DNA-bd_sf"/>
</dbReference>
<reference evidence="2 3" key="1">
    <citation type="submission" date="2019-09" db="EMBL/GenBank/DDBJ databases">
        <authorList>
            <person name="Duangmal K."/>
            <person name="Teo W.F.A."/>
            <person name="Lipun K."/>
        </authorList>
    </citation>
    <scope>NUCLEOTIDE SEQUENCE [LARGE SCALE GENOMIC DNA]</scope>
    <source>
        <strain evidence="2 3">K1PN6</strain>
    </source>
</reference>
<organism evidence="2 3">
    <name type="scientific">Streptomyces acidicola</name>
    <dbReference type="NCBI Taxonomy" id="2596892"/>
    <lineage>
        <taxon>Bacteria</taxon>
        <taxon>Bacillati</taxon>
        <taxon>Actinomycetota</taxon>
        <taxon>Actinomycetes</taxon>
        <taxon>Kitasatosporales</taxon>
        <taxon>Streptomycetaceae</taxon>
        <taxon>Streptomyces</taxon>
    </lineage>
</organism>
<proteinExistence type="predicted"/>
<evidence type="ECO:0000259" key="1">
    <source>
        <dbReference type="PROSITE" id="PS50995"/>
    </source>
</evidence>
<dbReference type="GO" id="GO:0006950">
    <property type="term" value="P:response to stress"/>
    <property type="evidence" value="ECO:0007669"/>
    <property type="project" value="TreeGrafter"/>
</dbReference>
<comment type="caution">
    <text evidence="2">The sequence shown here is derived from an EMBL/GenBank/DDBJ whole genome shotgun (WGS) entry which is preliminary data.</text>
</comment>
<feature type="domain" description="HTH marR-type" evidence="1">
    <location>
        <begin position="21"/>
        <end position="158"/>
    </location>
</feature>
<dbReference type="PROSITE" id="PS50995">
    <property type="entry name" value="HTH_MARR_2"/>
    <property type="match status" value="1"/>
</dbReference>
<dbReference type="InterPro" id="IPR000835">
    <property type="entry name" value="HTH_MarR-typ"/>
</dbReference>
<name>A0A5N8X299_9ACTN</name>
<dbReference type="EMBL" id="VMNX01000213">
    <property type="protein sequence ID" value="MPY53720.1"/>
    <property type="molecule type" value="Genomic_DNA"/>
</dbReference>
<protein>
    <submittedName>
        <fullName evidence="2">Winged helix-turn-helix transcriptional regulator</fullName>
    </submittedName>
</protein>
<dbReference type="Proteomes" id="UP000373149">
    <property type="component" value="Unassembled WGS sequence"/>
</dbReference>
<gene>
    <name evidence="2" type="ORF">FPZ41_36210</name>
</gene>
<evidence type="ECO:0000313" key="2">
    <source>
        <dbReference type="EMBL" id="MPY53720.1"/>
    </source>
</evidence>
<dbReference type="InterPro" id="IPR036390">
    <property type="entry name" value="WH_DNA-bd_sf"/>
</dbReference>
<keyword evidence="3" id="KW-1185">Reference proteome</keyword>
<dbReference type="InterPro" id="IPR039422">
    <property type="entry name" value="MarR/SlyA-like"/>
</dbReference>
<dbReference type="Gene3D" id="1.10.10.10">
    <property type="entry name" value="Winged helix-like DNA-binding domain superfamily/Winged helix DNA-binding domain"/>
    <property type="match status" value="1"/>
</dbReference>
<dbReference type="PANTHER" id="PTHR33164">
    <property type="entry name" value="TRANSCRIPTIONAL REGULATOR, MARR FAMILY"/>
    <property type="match status" value="1"/>
</dbReference>
<accession>A0A5N8X299</accession>